<evidence type="ECO:0000313" key="4">
    <source>
        <dbReference type="EMBL" id="TPX47282.1"/>
    </source>
</evidence>
<dbReference type="GO" id="GO:0016020">
    <property type="term" value="C:membrane"/>
    <property type="evidence" value="ECO:0007669"/>
    <property type="project" value="UniProtKB-SubCell"/>
</dbReference>
<dbReference type="SUPFAM" id="SSF103473">
    <property type="entry name" value="MFS general substrate transporter"/>
    <property type="match status" value="1"/>
</dbReference>
<feature type="domain" description="Major facilitator superfamily (MFS) profile" evidence="3">
    <location>
        <begin position="268"/>
        <end position="460"/>
    </location>
</feature>
<evidence type="ECO:0000259" key="3">
    <source>
        <dbReference type="PROSITE" id="PS50850"/>
    </source>
</evidence>
<feature type="transmembrane region" description="Helical" evidence="2">
    <location>
        <begin position="398"/>
        <end position="417"/>
    </location>
</feature>
<accession>A0A507D6W3</accession>
<evidence type="ECO:0000313" key="5">
    <source>
        <dbReference type="Proteomes" id="UP000317494"/>
    </source>
</evidence>
<feature type="transmembrane region" description="Helical" evidence="2">
    <location>
        <begin position="358"/>
        <end position="377"/>
    </location>
</feature>
<sequence>MSTLTGVRNSGEYVALDARMSDEVAPEVDQTNEDGNNLVERGNHHIKNELTLYTMVKLNAFHFGYHFSNFLVGTVIVPEQIVQIVGNDAKGTGLSTVTLVSGIFNLFVAVVFGALNDRSTSVYGRRRPSIVAGTLMLCISLFFLWGDHSLAFYTIAYVFLTFSIIVATTPYQALISDVTHGTKNQGMISSLMGAATIVGYLFGAIVGTFYDRLGTTTTYVIISLVVCTCCMITCSSVTEKPVSKVVHQPIIWRTFLHELLQPLLMHHNFRRVVLQRFICYMGSTTIQSFLQYALADCIVLPAGLTPQTAVSVALIPLLALAPISALLMPKRKRKPVVYFSLVMFSLTCLIMLTTPPFWVVLFGSGVFGIGFGLFLSVEAAMALDTLPSSSDAGRDLSLWHSSSILPSIIGVPIAGGIRDFFQSVGDANGIKCLGYRMIYSFAIVYFMLGGWITSGITAFE</sequence>
<feature type="transmembrane region" description="Helical" evidence="2">
    <location>
        <begin position="437"/>
        <end position="459"/>
    </location>
</feature>
<feature type="transmembrane region" description="Helical" evidence="2">
    <location>
        <begin position="277"/>
        <end position="302"/>
    </location>
</feature>
<feature type="transmembrane region" description="Helical" evidence="2">
    <location>
        <begin position="94"/>
        <end position="115"/>
    </location>
</feature>
<feature type="transmembrane region" description="Helical" evidence="2">
    <location>
        <begin position="308"/>
        <end position="328"/>
    </location>
</feature>
<keyword evidence="5" id="KW-1185">Reference proteome</keyword>
<comment type="subcellular location">
    <subcellularLocation>
        <location evidence="1">Membrane</location>
        <topology evidence="1">Multi-pass membrane protein</topology>
    </subcellularLocation>
</comment>
<evidence type="ECO:0000256" key="1">
    <source>
        <dbReference type="ARBA" id="ARBA00004141"/>
    </source>
</evidence>
<dbReference type="EMBL" id="QEAN01000119">
    <property type="protein sequence ID" value="TPX47282.1"/>
    <property type="molecule type" value="Genomic_DNA"/>
</dbReference>
<keyword evidence="2" id="KW-0812">Transmembrane</keyword>
<feature type="transmembrane region" description="Helical" evidence="2">
    <location>
        <begin position="151"/>
        <end position="174"/>
    </location>
</feature>
<protein>
    <recommendedName>
        <fullName evidence="3">Major facilitator superfamily (MFS) profile domain-containing protein</fullName>
    </recommendedName>
</protein>
<dbReference type="Gene3D" id="1.20.1250.20">
    <property type="entry name" value="MFS general substrate transporter like domains"/>
    <property type="match status" value="1"/>
</dbReference>
<proteinExistence type="predicted"/>
<dbReference type="InterPro" id="IPR036259">
    <property type="entry name" value="MFS_trans_sf"/>
</dbReference>
<comment type="caution">
    <text evidence="4">The sequence shown here is derived from an EMBL/GenBank/DDBJ whole genome shotgun (WGS) entry which is preliminary data.</text>
</comment>
<dbReference type="PANTHER" id="PTHR23528:SF1">
    <property type="entry name" value="MAJOR FACILITATOR SUPERFAMILY (MFS) PROFILE DOMAIN-CONTAINING PROTEIN"/>
    <property type="match status" value="1"/>
</dbReference>
<dbReference type="Pfam" id="PF07690">
    <property type="entry name" value="MFS_1"/>
    <property type="match status" value="2"/>
</dbReference>
<feature type="transmembrane region" description="Helical" evidence="2">
    <location>
        <begin position="127"/>
        <end position="145"/>
    </location>
</feature>
<dbReference type="AlphaFoldDB" id="A0A507D6W3"/>
<dbReference type="VEuPathDB" id="FungiDB:SeMB42_g03384"/>
<dbReference type="PROSITE" id="PS50850">
    <property type="entry name" value="MFS"/>
    <property type="match status" value="1"/>
</dbReference>
<dbReference type="PANTHER" id="PTHR23528">
    <property type="match status" value="1"/>
</dbReference>
<name>A0A507D6W3_9FUNG</name>
<feature type="transmembrane region" description="Helical" evidence="2">
    <location>
        <begin position="335"/>
        <end position="352"/>
    </location>
</feature>
<feature type="transmembrane region" description="Helical" evidence="2">
    <location>
        <begin position="186"/>
        <end position="210"/>
    </location>
</feature>
<reference evidence="4 5" key="1">
    <citation type="journal article" date="2019" name="Sci. Rep.">
        <title>Comparative genomics of chytrid fungi reveal insights into the obligate biotrophic and pathogenic lifestyle of Synchytrium endobioticum.</title>
        <authorList>
            <person name="van de Vossenberg B.T.L.H."/>
            <person name="Warris S."/>
            <person name="Nguyen H.D.T."/>
            <person name="van Gent-Pelzer M.P.E."/>
            <person name="Joly D.L."/>
            <person name="van de Geest H.C."/>
            <person name="Bonants P.J.M."/>
            <person name="Smith D.S."/>
            <person name="Levesque C.A."/>
            <person name="van der Lee T.A.J."/>
        </authorList>
    </citation>
    <scope>NUCLEOTIDE SEQUENCE [LARGE SCALE GENOMIC DNA]</scope>
    <source>
        <strain evidence="4 5">MB42</strain>
    </source>
</reference>
<dbReference type="InterPro" id="IPR011701">
    <property type="entry name" value="MFS"/>
</dbReference>
<dbReference type="Proteomes" id="UP000317494">
    <property type="component" value="Unassembled WGS sequence"/>
</dbReference>
<dbReference type="InterPro" id="IPR020846">
    <property type="entry name" value="MFS_dom"/>
</dbReference>
<feature type="transmembrane region" description="Helical" evidence="2">
    <location>
        <begin position="216"/>
        <end position="234"/>
    </location>
</feature>
<gene>
    <name evidence="4" type="ORF">SeMB42_g03384</name>
</gene>
<evidence type="ECO:0000256" key="2">
    <source>
        <dbReference type="SAM" id="Phobius"/>
    </source>
</evidence>
<dbReference type="GO" id="GO:0022857">
    <property type="term" value="F:transmembrane transporter activity"/>
    <property type="evidence" value="ECO:0007669"/>
    <property type="project" value="InterPro"/>
</dbReference>
<organism evidence="4 5">
    <name type="scientific">Synchytrium endobioticum</name>
    <dbReference type="NCBI Taxonomy" id="286115"/>
    <lineage>
        <taxon>Eukaryota</taxon>
        <taxon>Fungi</taxon>
        <taxon>Fungi incertae sedis</taxon>
        <taxon>Chytridiomycota</taxon>
        <taxon>Chytridiomycota incertae sedis</taxon>
        <taxon>Chytridiomycetes</taxon>
        <taxon>Synchytriales</taxon>
        <taxon>Synchytriaceae</taxon>
        <taxon>Synchytrium</taxon>
    </lineage>
</organism>
<keyword evidence="2" id="KW-0472">Membrane</keyword>
<keyword evidence="2" id="KW-1133">Transmembrane helix</keyword>